<dbReference type="Proteomes" id="UP000245133">
    <property type="component" value="Unassembled WGS sequence"/>
</dbReference>
<dbReference type="PANTHER" id="PTHR43042">
    <property type="entry name" value="SAM-DEPENDENT METHYLTRANSFERASE"/>
    <property type="match status" value="1"/>
</dbReference>
<organism evidence="5 6">
    <name type="scientific">Leptospira ryugenii</name>
    <dbReference type="NCBI Taxonomy" id="1917863"/>
    <lineage>
        <taxon>Bacteria</taxon>
        <taxon>Pseudomonadati</taxon>
        <taxon>Spirochaetota</taxon>
        <taxon>Spirochaetia</taxon>
        <taxon>Leptospirales</taxon>
        <taxon>Leptospiraceae</taxon>
        <taxon>Leptospira</taxon>
    </lineage>
</organism>
<sequence length="277" mass="31671">MKDQYQLLDSGEFHKLEIIGDYKIIRSSPSSAYKKHSPDKWKDAWATYHKNDSGSGHWTFQKKIPESFQISFSNLQFKVKLTPFGHIGLFPEQKKNWERIRSIGEKTKGLEVLNLFAYSGGSTLACLDAGMSVCHVDASKGMVDWARENAALSKLDGRPVRWIVDDVLKFIRREIKRNKKYQGFILDPPSFGRGSKGEVWKIEDDLPELLDALMDLSDNSPTFVILSCHSQGYSPLTLERMLSSRIKHPGHYETDELYIPEASGKKYPAGFCTFYHR</sequence>
<dbReference type="PANTHER" id="PTHR43042:SF2">
    <property type="entry name" value="SAM-DEPENDENT METHYLTRANSFERASE"/>
    <property type="match status" value="1"/>
</dbReference>
<dbReference type="AlphaFoldDB" id="A0A2P2DYU2"/>
<dbReference type="Gene3D" id="3.40.50.150">
    <property type="entry name" value="Vaccinia Virus protein VP39"/>
    <property type="match status" value="1"/>
</dbReference>
<dbReference type="SUPFAM" id="SSF53335">
    <property type="entry name" value="S-adenosyl-L-methionine-dependent methyltransferases"/>
    <property type="match status" value="1"/>
</dbReference>
<feature type="domain" description="S-adenosylmethionine-dependent methyltransferase" evidence="4">
    <location>
        <begin position="65"/>
        <end position="210"/>
    </location>
</feature>
<dbReference type="InterPro" id="IPR019614">
    <property type="entry name" value="SAM-dep_methyl-trfase"/>
</dbReference>
<dbReference type="InterPro" id="IPR029063">
    <property type="entry name" value="SAM-dependent_MTases_sf"/>
</dbReference>
<evidence type="ECO:0000256" key="2">
    <source>
        <dbReference type="ARBA" id="ARBA00022679"/>
    </source>
</evidence>
<proteinExistence type="predicted"/>
<keyword evidence="1 5" id="KW-0489">Methyltransferase</keyword>
<gene>
    <name evidence="5" type="ORF">LPTSP4_13110</name>
</gene>
<reference evidence="5 6" key="1">
    <citation type="submission" date="2018-02" db="EMBL/GenBank/DDBJ databases">
        <title>Novel Leptospira species isolated from soil and water in Japan.</title>
        <authorList>
            <person name="Nakao R."/>
            <person name="Masuzawa T."/>
        </authorList>
    </citation>
    <scope>NUCLEOTIDE SEQUENCE [LARGE SCALE GENOMIC DNA]</scope>
    <source>
        <strain evidence="5 6">YH101</strain>
    </source>
</reference>
<evidence type="ECO:0000313" key="5">
    <source>
        <dbReference type="EMBL" id="GBF49792.1"/>
    </source>
</evidence>
<evidence type="ECO:0000259" key="4">
    <source>
        <dbReference type="Pfam" id="PF10672"/>
    </source>
</evidence>
<dbReference type="Gene3D" id="2.60.40.1180">
    <property type="entry name" value="Golgi alpha-mannosidase II"/>
    <property type="match status" value="1"/>
</dbReference>
<comment type="caution">
    <text evidence="5">The sequence shown here is derived from an EMBL/GenBank/DDBJ whole genome shotgun (WGS) entry which is preliminary data.</text>
</comment>
<evidence type="ECO:0000256" key="3">
    <source>
        <dbReference type="ARBA" id="ARBA00022691"/>
    </source>
</evidence>
<dbReference type="OrthoDB" id="9805492at2"/>
<dbReference type="GO" id="GO:0008168">
    <property type="term" value="F:methyltransferase activity"/>
    <property type="evidence" value="ECO:0007669"/>
    <property type="project" value="UniProtKB-KW"/>
</dbReference>
<dbReference type="RefSeq" id="WP_108974981.1">
    <property type="nucleotide sequence ID" value="NZ_BFBB01000003.1"/>
</dbReference>
<name>A0A2P2DYU2_9LEPT</name>
<dbReference type="GO" id="GO:0032259">
    <property type="term" value="P:methylation"/>
    <property type="evidence" value="ECO:0007669"/>
    <property type="project" value="UniProtKB-KW"/>
</dbReference>
<keyword evidence="6" id="KW-1185">Reference proteome</keyword>
<keyword evidence="3" id="KW-0949">S-adenosyl-L-methionine</keyword>
<dbReference type="EMBL" id="BFBB01000003">
    <property type="protein sequence ID" value="GBF49792.1"/>
    <property type="molecule type" value="Genomic_DNA"/>
</dbReference>
<evidence type="ECO:0000256" key="1">
    <source>
        <dbReference type="ARBA" id="ARBA00022603"/>
    </source>
</evidence>
<protein>
    <submittedName>
        <fullName evidence="5">SAM dependent methyltransferase</fullName>
    </submittedName>
</protein>
<evidence type="ECO:0000313" key="6">
    <source>
        <dbReference type="Proteomes" id="UP000245133"/>
    </source>
</evidence>
<dbReference type="InterPro" id="IPR013780">
    <property type="entry name" value="Glyco_hydro_b"/>
</dbReference>
<dbReference type="Pfam" id="PF10672">
    <property type="entry name" value="Methyltrans_SAM"/>
    <property type="match status" value="1"/>
</dbReference>
<accession>A0A2P2DYU2</accession>
<keyword evidence="2 5" id="KW-0808">Transferase</keyword>